<keyword evidence="3" id="KW-0863">Zinc-finger</keyword>
<protein>
    <submittedName>
        <fullName evidence="9">Bromodomain adjacent to zinc finger domain 1A-like</fullName>
    </submittedName>
</protein>
<evidence type="ECO:0000256" key="8">
    <source>
        <dbReference type="SAM" id="MobiDB-lite"/>
    </source>
</evidence>
<feature type="compositionally biased region" description="Polar residues" evidence="8">
    <location>
        <begin position="143"/>
        <end position="162"/>
    </location>
</feature>
<feature type="region of interest" description="Disordered" evidence="8">
    <location>
        <begin position="99"/>
        <end position="194"/>
    </location>
</feature>
<dbReference type="SUPFAM" id="SSF47370">
    <property type="entry name" value="Bromodomain"/>
    <property type="match status" value="1"/>
</dbReference>
<feature type="region of interest" description="Disordered" evidence="8">
    <location>
        <begin position="1"/>
        <end position="28"/>
    </location>
</feature>
<evidence type="ECO:0000313" key="10">
    <source>
        <dbReference type="Proteomes" id="UP001152795"/>
    </source>
</evidence>
<dbReference type="GO" id="GO:0008270">
    <property type="term" value="F:zinc ion binding"/>
    <property type="evidence" value="ECO:0007669"/>
    <property type="project" value="UniProtKB-KW"/>
</dbReference>
<organism evidence="9 10">
    <name type="scientific">Paramuricea clavata</name>
    <name type="common">Red gorgonian</name>
    <name type="synonym">Violescent sea-whip</name>
    <dbReference type="NCBI Taxonomy" id="317549"/>
    <lineage>
        <taxon>Eukaryota</taxon>
        <taxon>Metazoa</taxon>
        <taxon>Cnidaria</taxon>
        <taxon>Anthozoa</taxon>
        <taxon>Octocorallia</taxon>
        <taxon>Malacalcyonacea</taxon>
        <taxon>Plexauridae</taxon>
        <taxon>Paramuricea</taxon>
    </lineage>
</organism>
<evidence type="ECO:0000256" key="7">
    <source>
        <dbReference type="ARBA" id="ARBA00023242"/>
    </source>
</evidence>
<comment type="caution">
    <text evidence="9">The sequence shown here is derived from an EMBL/GenBank/DDBJ whole genome shotgun (WGS) entry which is preliminary data.</text>
</comment>
<dbReference type="InterPro" id="IPR001487">
    <property type="entry name" value="Bromodomain"/>
</dbReference>
<dbReference type="PROSITE" id="PS50014">
    <property type="entry name" value="BROMODOMAIN_2"/>
    <property type="match status" value="1"/>
</dbReference>
<dbReference type="PANTHER" id="PTHR45915:SF6">
    <property type="entry name" value="E3 UBIQUITIN-PROTEIN LIGASE TRIM33"/>
    <property type="match status" value="1"/>
</dbReference>
<evidence type="ECO:0000256" key="5">
    <source>
        <dbReference type="ARBA" id="ARBA00023054"/>
    </source>
</evidence>
<keyword evidence="10" id="KW-1185">Reference proteome</keyword>
<sequence>MRFFSAEDESEGDEDSEEQDESEAQSSDDDCSVHMETCACCDGEGELLCCETCPLVYHLECAYPPLRRIPRGDWACQVCTGADRELPSGRRVKKTVIKAAEKNVKDKKTSKPAAKKAKIEIKPSKQKPSKMKTDKEPKKSAKRQNSGSNSPASGQTRNTATVRVNGPKSRTPKASVAPRPSGLSNSAPPSKSVRWPTALAKKCERLLKEMMTHEDSWPFLTPVNDLEVPDYKTIIKIPMDLQTIKTKLSGHGYSSTEEFTADIRQIFFNCSEYNKPRTKEARAGIRLSAYFETRYGELGLDSSEQRGPKTRRSR</sequence>
<gene>
    <name evidence="9" type="ORF">PACLA_8A076327</name>
</gene>
<keyword evidence="7" id="KW-0539">Nucleus</keyword>
<dbReference type="Gene3D" id="3.30.40.10">
    <property type="entry name" value="Zinc/RING finger domain, C3HC4 (zinc finger)"/>
    <property type="match status" value="1"/>
</dbReference>
<keyword evidence="2" id="KW-0479">Metal-binding</keyword>
<proteinExistence type="predicted"/>
<evidence type="ECO:0000256" key="3">
    <source>
        <dbReference type="ARBA" id="ARBA00022771"/>
    </source>
</evidence>
<dbReference type="PROSITE" id="PS50016">
    <property type="entry name" value="ZF_PHD_2"/>
    <property type="match status" value="1"/>
</dbReference>
<keyword evidence="4" id="KW-0862">Zinc</keyword>
<dbReference type="PROSITE" id="PS00633">
    <property type="entry name" value="BROMODOMAIN_1"/>
    <property type="match status" value="1"/>
</dbReference>
<feature type="compositionally biased region" description="Basic and acidic residues" evidence="8">
    <location>
        <begin position="99"/>
        <end position="109"/>
    </location>
</feature>
<dbReference type="SUPFAM" id="SSF57903">
    <property type="entry name" value="FYVE/PHD zinc finger"/>
    <property type="match status" value="1"/>
</dbReference>
<dbReference type="AlphaFoldDB" id="A0A7D9JA59"/>
<dbReference type="InterPro" id="IPR019787">
    <property type="entry name" value="Znf_PHD-finger"/>
</dbReference>
<dbReference type="InterPro" id="IPR036427">
    <property type="entry name" value="Bromodomain-like_sf"/>
</dbReference>
<dbReference type="SMART" id="SM00297">
    <property type="entry name" value="BROMO"/>
    <property type="match status" value="1"/>
</dbReference>
<dbReference type="InterPro" id="IPR013083">
    <property type="entry name" value="Znf_RING/FYVE/PHD"/>
</dbReference>
<keyword evidence="6" id="KW-0103">Bromodomain</keyword>
<dbReference type="GO" id="GO:0005634">
    <property type="term" value="C:nucleus"/>
    <property type="evidence" value="ECO:0007669"/>
    <property type="project" value="UniProtKB-SubCell"/>
</dbReference>
<dbReference type="OrthoDB" id="5989931at2759"/>
<evidence type="ECO:0000256" key="2">
    <source>
        <dbReference type="ARBA" id="ARBA00022723"/>
    </source>
</evidence>
<evidence type="ECO:0000256" key="6">
    <source>
        <dbReference type="ARBA" id="ARBA00023117"/>
    </source>
</evidence>
<name>A0A7D9JA59_PARCT</name>
<dbReference type="InterPro" id="IPR019786">
    <property type="entry name" value="Zinc_finger_PHD-type_CS"/>
</dbReference>
<dbReference type="PRINTS" id="PR00503">
    <property type="entry name" value="BROMODOMAIN"/>
</dbReference>
<dbReference type="Proteomes" id="UP001152795">
    <property type="component" value="Unassembled WGS sequence"/>
</dbReference>
<dbReference type="GO" id="GO:0000785">
    <property type="term" value="C:chromatin"/>
    <property type="evidence" value="ECO:0007669"/>
    <property type="project" value="TreeGrafter"/>
</dbReference>
<dbReference type="Pfam" id="PF00628">
    <property type="entry name" value="PHD"/>
    <property type="match status" value="1"/>
</dbReference>
<dbReference type="InterPro" id="IPR011011">
    <property type="entry name" value="Znf_FYVE_PHD"/>
</dbReference>
<dbReference type="Pfam" id="PF00439">
    <property type="entry name" value="Bromodomain"/>
    <property type="match status" value="1"/>
</dbReference>
<dbReference type="PROSITE" id="PS01359">
    <property type="entry name" value="ZF_PHD_1"/>
    <property type="match status" value="1"/>
</dbReference>
<dbReference type="SMART" id="SM00249">
    <property type="entry name" value="PHD"/>
    <property type="match status" value="1"/>
</dbReference>
<evidence type="ECO:0000256" key="4">
    <source>
        <dbReference type="ARBA" id="ARBA00022833"/>
    </source>
</evidence>
<dbReference type="InterPro" id="IPR018359">
    <property type="entry name" value="Bromodomain_CS"/>
</dbReference>
<keyword evidence="5" id="KW-0175">Coiled coil</keyword>
<dbReference type="EMBL" id="CACRXK020013320">
    <property type="protein sequence ID" value="CAB4024949.1"/>
    <property type="molecule type" value="Genomic_DNA"/>
</dbReference>
<dbReference type="Gene3D" id="1.20.920.10">
    <property type="entry name" value="Bromodomain-like"/>
    <property type="match status" value="1"/>
</dbReference>
<evidence type="ECO:0000313" key="9">
    <source>
        <dbReference type="EMBL" id="CAB4024949.1"/>
    </source>
</evidence>
<accession>A0A7D9JA59</accession>
<comment type="subcellular location">
    <subcellularLocation>
        <location evidence="1">Nucleus</location>
    </subcellularLocation>
</comment>
<dbReference type="PANTHER" id="PTHR45915">
    <property type="entry name" value="TRANSCRIPTION INTERMEDIARY FACTOR"/>
    <property type="match status" value="1"/>
</dbReference>
<evidence type="ECO:0000256" key="1">
    <source>
        <dbReference type="ARBA" id="ARBA00004123"/>
    </source>
</evidence>
<reference evidence="9" key="1">
    <citation type="submission" date="2020-04" db="EMBL/GenBank/DDBJ databases">
        <authorList>
            <person name="Alioto T."/>
            <person name="Alioto T."/>
            <person name="Gomez Garrido J."/>
        </authorList>
    </citation>
    <scope>NUCLEOTIDE SEQUENCE</scope>
    <source>
        <strain evidence="9">A484AB</strain>
    </source>
</reference>
<dbReference type="InterPro" id="IPR001965">
    <property type="entry name" value="Znf_PHD"/>
</dbReference>